<name>A0A834DSF7_9CHIR</name>
<comment type="caution">
    <text evidence="3">The sequence shown here is derived from an EMBL/GenBank/DDBJ whole genome shotgun (WGS) entry which is preliminary data.</text>
</comment>
<feature type="compositionally biased region" description="Polar residues" evidence="2">
    <location>
        <begin position="419"/>
        <end position="428"/>
    </location>
</feature>
<proteinExistence type="inferred from homology"/>
<organism evidence="3 4">
    <name type="scientific">Phyllostomus discolor</name>
    <name type="common">pale spear-nosed bat</name>
    <dbReference type="NCBI Taxonomy" id="89673"/>
    <lineage>
        <taxon>Eukaryota</taxon>
        <taxon>Metazoa</taxon>
        <taxon>Chordata</taxon>
        <taxon>Craniata</taxon>
        <taxon>Vertebrata</taxon>
        <taxon>Euteleostomi</taxon>
        <taxon>Mammalia</taxon>
        <taxon>Eutheria</taxon>
        <taxon>Laurasiatheria</taxon>
        <taxon>Chiroptera</taxon>
        <taxon>Yangochiroptera</taxon>
        <taxon>Phyllostomidae</taxon>
        <taxon>Phyllostominae</taxon>
        <taxon>Phyllostomus</taxon>
    </lineage>
</organism>
<dbReference type="PANTHER" id="PTHR46449">
    <property type="entry name" value="ZGC:158260"/>
    <property type="match status" value="1"/>
</dbReference>
<comment type="similarity">
    <text evidence="1">Belongs to the FAM47 family.</text>
</comment>
<dbReference type="PANTHER" id="PTHR46449:SF1">
    <property type="entry name" value="FAMILY WITH SEQUENCE SIMILARITY 47, MEMBER A-RELATED"/>
    <property type="match status" value="1"/>
</dbReference>
<evidence type="ECO:0000256" key="1">
    <source>
        <dbReference type="ARBA" id="ARBA00005277"/>
    </source>
</evidence>
<sequence>MADKKRLFQPQLKEKWLFGMEPLEPIPVGPHCKRWYKTRDKLPPNSLAKHRHRPLKYSMDSRWWISMREGVDDFRTGFPPADNLFIRGHKEGFLSTTAHRVPQPPPRKTQKKLPKGAELLSRLSPAQKARKAFVEEIEASLAPHPLTHYPDLKKILPADLLLKVLEETHPDKKLEDTWACCEDMDRKKSPTKLGEKHPEEVNLEPSEPSQPGTSQPSQPGTSQPSQPGTSQPSQSGASQPSQPGPPNQVNLGPPSQVNRDLPTKSTWDFPANSTGDLPANSTGDLLNNSTGDLLANSTGDHLAKLTRDLPSKSTRDLPAKLTWEQLVKSSWDLLAKSTRNSQLSQPVPPCQVNRGPPKQVNRRPPKQVNRRPPKQVNRRPPKQVNQGPPKQVNRGPPKQVNREPPKQVTPEPPDRVNQGRPNQLNQVFPGQVAPRRPSQVTPGAPDQVNQGSPKDSFLSYLMKLFPEEKKKKKSSRKGIPKYPDPYRYVEDEASEFCTWTDTFEDMDFDEKFSMEQFEFDEKCIPNDNMGKIKKVTQIPMEPYYSKELDDIKKREFALQEDDWEREFRKPPAPYRPKWVKLRYGEWYLNPKTSKKQINDEPWVGPKLLEEQKYQSHARDLEPDILDDLYGPIAFKDFIVSKGYRMPGVIEKLFLRKKWSYDSVKTPIDRVMKLLSKVPDDTSEDD</sequence>
<feature type="compositionally biased region" description="Polar residues" evidence="2">
    <location>
        <begin position="247"/>
        <end position="296"/>
    </location>
</feature>
<dbReference type="InterPro" id="IPR032743">
    <property type="entry name" value="FAM47"/>
</dbReference>
<feature type="region of interest" description="Disordered" evidence="2">
    <location>
        <begin position="337"/>
        <end position="455"/>
    </location>
</feature>
<accession>A0A834DSF7</accession>
<evidence type="ECO:0008006" key="5">
    <source>
        <dbReference type="Google" id="ProtNLM"/>
    </source>
</evidence>
<feature type="compositionally biased region" description="Basic and acidic residues" evidence="2">
    <location>
        <begin position="187"/>
        <end position="200"/>
    </location>
</feature>
<feature type="region of interest" description="Disordered" evidence="2">
    <location>
        <begin position="187"/>
        <end position="296"/>
    </location>
</feature>
<dbReference type="AlphaFoldDB" id="A0A834DSF7"/>
<dbReference type="Proteomes" id="UP000664940">
    <property type="component" value="Unassembled WGS sequence"/>
</dbReference>
<dbReference type="EMBL" id="JABVXQ010000009">
    <property type="protein sequence ID" value="KAF6090926.1"/>
    <property type="molecule type" value="Genomic_DNA"/>
</dbReference>
<evidence type="ECO:0000313" key="3">
    <source>
        <dbReference type="EMBL" id="KAF6090926.1"/>
    </source>
</evidence>
<protein>
    <recommendedName>
        <fullName evidence="5">Protein FAM47E</fullName>
    </recommendedName>
</protein>
<reference evidence="3 4" key="1">
    <citation type="journal article" date="2020" name="Nature">
        <title>Six reference-quality genomes reveal evolution of bat adaptations.</title>
        <authorList>
            <person name="Jebb D."/>
            <person name="Huang Z."/>
            <person name="Pippel M."/>
            <person name="Hughes G.M."/>
            <person name="Lavrichenko K."/>
            <person name="Devanna P."/>
            <person name="Winkler S."/>
            <person name="Jermiin L.S."/>
            <person name="Skirmuntt E.C."/>
            <person name="Katzourakis A."/>
            <person name="Burkitt-Gray L."/>
            <person name="Ray D.A."/>
            <person name="Sullivan K.A.M."/>
            <person name="Roscito J.G."/>
            <person name="Kirilenko B.M."/>
            <person name="Davalos L.M."/>
            <person name="Corthals A.P."/>
            <person name="Power M.L."/>
            <person name="Jones G."/>
            <person name="Ransome R.D."/>
            <person name="Dechmann D.K.N."/>
            <person name="Locatelli A.G."/>
            <person name="Puechmaille S.J."/>
            <person name="Fedrigo O."/>
            <person name="Jarvis E.D."/>
            <person name="Hiller M."/>
            <person name="Vernes S.C."/>
            <person name="Myers E.W."/>
            <person name="Teeling E.C."/>
        </authorList>
    </citation>
    <scope>NUCLEOTIDE SEQUENCE [LARGE SCALE GENOMIC DNA]</scope>
    <source>
        <strain evidence="3">Bat1K_MPI-CBG_1</strain>
    </source>
</reference>
<evidence type="ECO:0000256" key="2">
    <source>
        <dbReference type="SAM" id="MobiDB-lite"/>
    </source>
</evidence>
<feature type="compositionally biased region" description="Low complexity" evidence="2">
    <location>
        <begin position="205"/>
        <end position="241"/>
    </location>
</feature>
<feature type="compositionally biased region" description="Basic residues" evidence="2">
    <location>
        <begin position="360"/>
        <end position="381"/>
    </location>
</feature>
<dbReference type="Pfam" id="PF14642">
    <property type="entry name" value="FAM47"/>
    <property type="match status" value="1"/>
</dbReference>
<dbReference type="GO" id="GO:0045815">
    <property type="term" value="P:transcription initiation-coupled chromatin remodeling"/>
    <property type="evidence" value="ECO:0007669"/>
    <property type="project" value="TreeGrafter"/>
</dbReference>
<evidence type="ECO:0000313" key="4">
    <source>
        <dbReference type="Proteomes" id="UP000664940"/>
    </source>
</evidence>
<gene>
    <name evidence="3" type="ORF">HJG60_012271</name>
</gene>
<dbReference type="GO" id="GO:0000785">
    <property type="term" value="C:chromatin"/>
    <property type="evidence" value="ECO:0007669"/>
    <property type="project" value="TreeGrafter"/>
</dbReference>